<dbReference type="GO" id="GO:0016779">
    <property type="term" value="F:nucleotidyltransferase activity"/>
    <property type="evidence" value="ECO:0007669"/>
    <property type="project" value="UniProtKB-KW"/>
</dbReference>
<feature type="domain" description="RNA polymerase sigma factor 54 core-binding" evidence="11">
    <location>
        <begin position="82"/>
        <end position="264"/>
    </location>
</feature>
<evidence type="ECO:0000313" key="12">
    <source>
        <dbReference type="EMBL" id="CUH68557.1"/>
    </source>
</evidence>
<dbReference type="InterPro" id="IPR007046">
    <property type="entry name" value="RNA_pol_sigma_54_core-bd"/>
</dbReference>
<keyword evidence="8 9" id="KW-0804">Transcription</keyword>
<sequence>MQISTVQHLGQRQSVVMTAQLQKAICLLQYSNVDLHSVIESESEDNPFIEVKAGATGDSQSMRGIGSRSSGGGIDQGDVLARIQEHDQSLYSHVAKQFDMMFPVPVDRIKADIFLEALEPSGWLGEPLESLAMRLGVALEDAEDWLVRIQQVEPSGLFARSLAECLALQAEEKGVMTPLFRTLLENLPKLAQADLKGLMRACSCDMDELRPALKLLRSLNPKPGADFNGPVAPQRAPDLIVSRADDGWKVDLNKSTLPSVVVNEKKAATLKAAHGDYVNDTLSVALWLRRAVAHRNQTTLAVGAEILRRQSKFMGQGASGLVPMTLKDVAEAIGVHESTVSRVTTDLLMQTPQGTFPLKYLFSASLRKDEGEGGESAAAVRHRIQQLVREEDASSPLSDDAIAKVITGEGTHLARRTVAKYRDILKIPSSFQRRRNALLQAD</sequence>
<gene>
    <name evidence="12" type="primary">rpoN1</name>
    <name evidence="12" type="ORF">TG4357_03665</name>
</gene>
<name>A0A0P1FKU1_THAGE</name>
<dbReference type="PROSITE" id="PS50044">
    <property type="entry name" value="SIGMA54_3"/>
    <property type="match status" value="1"/>
</dbReference>
<dbReference type="Pfam" id="PF04552">
    <property type="entry name" value="Sigma54_DBD"/>
    <property type="match status" value="1"/>
</dbReference>
<evidence type="ECO:0000256" key="5">
    <source>
        <dbReference type="ARBA" id="ARBA00023015"/>
    </source>
</evidence>
<evidence type="ECO:0000256" key="6">
    <source>
        <dbReference type="ARBA" id="ARBA00023082"/>
    </source>
</evidence>
<keyword evidence="7 9" id="KW-0238">DNA-binding</keyword>
<dbReference type="STRING" id="53501.SAMN04488043_106126"/>
<dbReference type="InterPro" id="IPR038709">
    <property type="entry name" value="RpoN_core-bd_sf"/>
</dbReference>
<comment type="function">
    <text evidence="9">Sigma factors are initiation factors that promote the attachment of RNA polymerase to specific initiation sites and are then released.</text>
</comment>
<dbReference type="Gene3D" id="1.10.260.40">
    <property type="entry name" value="lambda repressor-like DNA-binding domains"/>
    <property type="match status" value="1"/>
</dbReference>
<organism evidence="12 13">
    <name type="scientific">Thalassovita gelatinovora</name>
    <name type="common">Thalassobius gelatinovorus</name>
    <dbReference type="NCBI Taxonomy" id="53501"/>
    <lineage>
        <taxon>Bacteria</taxon>
        <taxon>Pseudomonadati</taxon>
        <taxon>Pseudomonadota</taxon>
        <taxon>Alphaproteobacteria</taxon>
        <taxon>Rhodobacterales</taxon>
        <taxon>Roseobacteraceae</taxon>
        <taxon>Thalassovita</taxon>
    </lineage>
</organism>
<keyword evidence="6 9" id="KW-0731">Sigma factor</keyword>
<evidence type="ECO:0000256" key="2">
    <source>
        <dbReference type="ARBA" id="ARBA00022478"/>
    </source>
</evidence>
<evidence type="ECO:0000259" key="10">
    <source>
        <dbReference type="Pfam" id="PF04552"/>
    </source>
</evidence>
<dbReference type="OrthoDB" id="9814402at2"/>
<evidence type="ECO:0000256" key="4">
    <source>
        <dbReference type="ARBA" id="ARBA00022695"/>
    </source>
</evidence>
<keyword evidence="13" id="KW-1185">Reference proteome</keyword>
<accession>A0A0P1FKU1</accession>
<dbReference type="Proteomes" id="UP000051587">
    <property type="component" value="Unassembled WGS sequence"/>
</dbReference>
<keyword evidence="5 9" id="KW-0805">Transcription regulation</keyword>
<evidence type="ECO:0000313" key="13">
    <source>
        <dbReference type="Proteomes" id="UP000051587"/>
    </source>
</evidence>
<dbReference type="GO" id="GO:0016987">
    <property type="term" value="F:sigma factor activity"/>
    <property type="evidence" value="ECO:0007669"/>
    <property type="project" value="UniProtKB-KW"/>
</dbReference>
<feature type="domain" description="RNA polymerase sigma factor 54 DNA-binding" evidence="10">
    <location>
        <begin position="277"/>
        <end position="435"/>
    </location>
</feature>
<dbReference type="Pfam" id="PF04963">
    <property type="entry name" value="Sigma54_CBD"/>
    <property type="match status" value="1"/>
</dbReference>
<dbReference type="PANTHER" id="PTHR32248">
    <property type="entry name" value="RNA POLYMERASE SIGMA-54 FACTOR"/>
    <property type="match status" value="1"/>
</dbReference>
<dbReference type="InterPro" id="IPR010982">
    <property type="entry name" value="Lambda_DNA-bd_dom_sf"/>
</dbReference>
<evidence type="ECO:0000256" key="3">
    <source>
        <dbReference type="ARBA" id="ARBA00022679"/>
    </source>
</evidence>
<dbReference type="Gene3D" id="1.10.10.1330">
    <property type="entry name" value="RNA polymerase sigma-54 factor, core-binding domain"/>
    <property type="match status" value="1"/>
</dbReference>
<dbReference type="NCBIfam" id="TIGR02395">
    <property type="entry name" value="rpoN_sigma"/>
    <property type="match status" value="1"/>
</dbReference>
<dbReference type="AlphaFoldDB" id="A0A0P1FKU1"/>
<dbReference type="GO" id="GO:0000428">
    <property type="term" value="C:DNA-directed RNA polymerase complex"/>
    <property type="evidence" value="ECO:0007669"/>
    <property type="project" value="UniProtKB-KW"/>
</dbReference>
<keyword evidence="2 9" id="KW-0240">DNA-directed RNA polymerase</keyword>
<reference evidence="12 13" key="1">
    <citation type="submission" date="2015-09" db="EMBL/GenBank/DDBJ databases">
        <authorList>
            <consortium name="Swine Surveillance"/>
        </authorList>
    </citation>
    <scope>NUCLEOTIDE SEQUENCE [LARGE SCALE GENOMIC DNA]</scope>
    <source>
        <strain evidence="12 13">CECT 4357</strain>
    </source>
</reference>
<dbReference type="Gene3D" id="1.10.10.60">
    <property type="entry name" value="Homeodomain-like"/>
    <property type="match status" value="1"/>
</dbReference>
<dbReference type="GO" id="GO:0006352">
    <property type="term" value="P:DNA-templated transcription initiation"/>
    <property type="evidence" value="ECO:0007669"/>
    <property type="project" value="InterPro"/>
</dbReference>
<dbReference type="PANTHER" id="PTHR32248:SF4">
    <property type="entry name" value="RNA POLYMERASE SIGMA-54 FACTOR"/>
    <property type="match status" value="1"/>
</dbReference>
<evidence type="ECO:0000256" key="1">
    <source>
        <dbReference type="ARBA" id="ARBA00008798"/>
    </source>
</evidence>
<dbReference type="PIRSF" id="PIRSF000774">
    <property type="entry name" value="RpoN"/>
    <property type="match status" value="1"/>
</dbReference>
<dbReference type="RefSeq" id="WP_058264334.1">
    <property type="nucleotide sequence ID" value="NZ_CP051181.1"/>
</dbReference>
<comment type="similarity">
    <text evidence="1 9">Belongs to the sigma-54 factor family.</text>
</comment>
<dbReference type="PROSITE" id="PS00717">
    <property type="entry name" value="SIGMA54_1"/>
    <property type="match status" value="1"/>
</dbReference>
<keyword evidence="4 9" id="KW-0548">Nucleotidyltransferase</keyword>
<dbReference type="EMBL" id="CYSA01000028">
    <property type="protein sequence ID" value="CUH68557.1"/>
    <property type="molecule type" value="Genomic_DNA"/>
</dbReference>
<dbReference type="GO" id="GO:0001216">
    <property type="term" value="F:DNA-binding transcription activator activity"/>
    <property type="evidence" value="ECO:0007669"/>
    <property type="project" value="InterPro"/>
</dbReference>
<dbReference type="PRINTS" id="PR00045">
    <property type="entry name" value="SIGMA54FCT"/>
</dbReference>
<dbReference type="Pfam" id="PF00309">
    <property type="entry name" value="Sigma54_AID"/>
    <property type="match status" value="1"/>
</dbReference>
<dbReference type="InterPro" id="IPR007634">
    <property type="entry name" value="RNA_pol_sigma_54_DNA-bd"/>
</dbReference>
<evidence type="ECO:0000256" key="8">
    <source>
        <dbReference type="ARBA" id="ARBA00023163"/>
    </source>
</evidence>
<evidence type="ECO:0000256" key="7">
    <source>
        <dbReference type="ARBA" id="ARBA00023125"/>
    </source>
</evidence>
<keyword evidence="3 9" id="KW-0808">Transferase</keyword>
<proteinExistence type="inferred from homology"/>
<evidence type="ECO:0000256" key="9">
    <source>
        <dbReference type="PIRNR" id="PIRNR000774"/>
    </source>
</evidence>
<dbReference type="GO" id="GO:0003677">
    <property type="term" value="F:DNA binding"/>
    <property type="evidence" value="ECO:0007669"/>
    <property type="project" value="UniProtKB-KW"/>
</dbReference>
<dbReference type="PROSITE" id="PS00718">
    <property type="entry name" value="SIGMA54_2"/>
    <property type="match status" value="1"/>
</dbReference>
<dbReference type="InterPro" id="IPR000394">
    <property type="entry name" value="RNA_pol_sigma_54"/>
</dbReference>
<protein>
    <recommendedName>
        <fullName evidence="9">RNA polymerase sigma-54 factor</fullName>
    </recommendedName>
</protein>
<evidence type="ECO:0000259" key="11">
    <source>
        <dbReference type="Pfam" id="PF04963"/>
    </source>
</evidence>